<name>A0A1A3KXA0_MYCAS</name>
<dbReference type="RefSeq" id="WP_065138163.1">
    <property type="nucleotide sequence ID" value="NZ_LZLM01000014.1"/>
</dbReference>
<dbReference type="Gene3D" id="1.10.150.130">
    <property type="match status" value="1"/>
</dbReference>
<gene>
    <name evidence="4" type="ORF">A5640_24855</name>
</gene>
<dbReference type="InterPro" id="IPR002104">
    <property type="entry name" value="Integrase_catalytic"/>
</dbReference>
<evidence type="ECO:0000256" key="2">
    <source>
        <dbReference type="ARBA" id="ARBA00023172"/>
    </source>
</evidence>
<comment type="caution">
    <text evidence="4">The sequence shown here is derived from an EMBL/GenBank/DDBJ whole genome shotgun (WGS) entry which is preliminary data.</text>
</comment>
<dbReference type="GO" id="GO:0006310">
    <property type="term" value="P:DNA recombination"/>
    <property type="evidence" value="ECO:0007669"/>
    <property type="project" value="UniProtKB-KW"/>
</dbReference>
<dbReference type="EMBL" id="LZLM01000014">
    <property type="protein sequence ID" value="OBJ89847.1"/>
    <property type="molecule type" value="Genomic_DNA"/>
</dbReference>
<feature type="domain" description="Tyr recombinase" evidence="3">
    <location>
        <begin position="74"/>
        <end position="139"/>
    </location>
</feature>
<dbReference type="InterPro" id="IPR010998">
    <property type="entry name" value="Integrase_recombinase_N"/>
</dbReference>
<evidence type="ECO:0000313" key="5">
    <source>
        <dbReference type="Proteomes" id="UP000093925"/>
    </source>
</evidence>
<protein>
    <recommendedName>
        <fullName evidence="3">Tyr recombinase domain-containing protein</fullName>
    </recommendedName>
</protein>
<dbReference type="SUPFAM" id="SSF56349">
    <property type="entry name" value="DNA breaking-rejoining enzymes"/>
    <property type="match status" value="1"/>
</dbReference>
<sequence>MLAGGPEHLAALDCAAITKDTVRQAFAAFAAPREAASIRRCWSTRNTLCTYLFTAELLEANPMQFVGRPKIAKNLPKLLPAAAAKALVAAVADHGETKLRNEWPEHDRAIILTILLAGLRAGEVCAANIGDVRLTDQGG</sequence>
<dbReference type="InterPro" id="IPR011010">
    <property type="entry name" value="DNA_brk_join_enz"/>
</dbReference>
<reference evidence="4 5" key="1">
    <citation type="submission" date="2016-06" db="EMBL/GenBank/DDBJ databases">
        <authorList>
            <person name="Kjaerup R.B."/>
            <person name="Dalgaard T.S."/>
            <person name="Juul-Madsen H.R."/>
        </authorList>
    </citation>
    <scope>NUCLEOTIDE SEQUENCE [LARGE SCALE GENOMIC DNA]</scope>
    <source>
        <strain evidence="4 5">1276495.2</strain>
    </source>
</reference>
<dbReference type="AlphaFoldDB" id="A0A1A3KXA0"/>
<proteinExistence type="predicted"/>
<evidence type="ECO:0000313" key="4">
    <source>
        <dbReference type="EMBL" id="OBJ89847.1"/>
    </source>
</evidence>
<dbReference type="GO" id="GO:0003677">
    <property type="term" value="F:DNA binding"/>
    <property type="evidence" value="ECO:0007669"/>
    <property type="project" value="UniProtKB-KW"/>
</dbReference>
<evidence type="ECO:0000256" key="1">
    <source>
        <dbReference type="ARBA" id="ARBA00023125"/>
    </source>
</evidence>
<dbReference type="Proteomes" id="UP000093925">
    <property type="component" value="Unassembled WGS sequence"/>
</dbReference>
<keyword evidence="1" id="KW-0238">DNA-binding</keyword>
<accession>A0A1A3KXA0</accession>
<evidence type="ECO:0000259" key="3">
    <source>
        <dbReference type="PROSITE" id="PS51898"/>
    </source>
</evidence>
<dbReference type="PROSITE" id="PS51898">
    <property type="entry name" value="TYR_RECOMBINASE"/>
    <property type="match status" value="1"/>
</dbReference>
<dbReference type="GO" id="GO:0015074">
    <property type="term" value="P:DNA integration"/>
    <property type="evidence" value="ECO:0007669"/>
    <property type="project" value="InterPro"/>
</dbReference>
<keyword evidence="2" id="KW-0233">DNA recombination</keyword>
<dbReference type="Gene3D" id="1.10.443.10">
    <property type="entry name" value="Intergrase catalytic core"/>
    <property type="match status" value="1"/>
</dbReference>
<organism evidence="4 5">
    <name type="scientific">Mycobacterium asiaticum</name>
    <dbReference type="NCBI Taxonomy" id="1790"/>
    <lineage>
        <taxon>Bacteria</taxon>
        <taxon>Bacillati</taxon>
        <taxon>Actinomycetota</taxon>
        <taxon>Actinomycetes</taxon>
        <taxon>Mycobacteriales</taxon>
        <taxon>Mycobacteriaceae</taxon>
        <taxon>Mycobacterium</taxon>
    </lineage>
</organism>
<dbReference type="InterPro" id="IPR013762">
    <property type="entry name" value="Integrase-like_cat_sf"/>
</dbReference>